<evidence type="ECO:0000313" key="1">
    <source>
        <dbReference type="EnsemblMetazoa" id="XP_016981267.1"/>
    </source>
</evidence>
<dbReference type="RefSeq" id="XP_016981267.1">
    <property type="nucleotide sequence ID" value="XM_017125778.1"/>
</dbReference>
<name>A0A6P4ET15_DRORH</name>
<dbReference type="Proteomes" id="UP001652680">
    <property type="component" value="Unassembled WGS sequence"/>
</dbReference>
<evidence type="ECO:0000313" key="3">
    <source>
        <dbReference type="RefSeq" id="XP_016981267.1"/>
    </source>
</evidence>
<protein>
    <submittedName>
        <fullName evidence="3">Uncharacterized protein LOC108046195</fullName>
    </submittedName>
</protein>
<evidence type="ECO:0000313" key="2">
    <source>
        <dbReference type="Proteomes" id="UP001652680"/>
    </source>
</evidence>
<dbReference type="EnsemblMetazoa" id="XM_017125778.2">
    <property type="protein sequence ID" value="XP_016981267.1"/>
    <property type="gene ID" value="LOC108046195"/>
</dbReference>
<dbReference type="AlphaFoldDB" id="A0A6P4ET15"/>
<accession>A0A6P4ET15</accession>
<dbReference type="GeneID" id="108046195"/>
<reference evidence="3" key="2">
    <citation type="submission" date="2025-04" db="UniProtKB">
        <authorList>
            <consortium name="RefSeq"/>
        </authorList>
    </citation>
    <scope>IDENTIFICATION</scope>
</reference>
<dbReference type="OrthoDB" id="8003490at2759"/>
<organism evidence="3">
    <name type="scientific">Drosophila rhopaloa</name>
    <name type="common">Fruit fly</name>
    <dbReference type="NCBI Taxonomy" id="1041015"/>
    <lineage>
        <taxon>Eukaryota</taxon>
        <taxon>Metazoa</taxon>
        <taxon>Ecdysozoa</taxon>
        <taxon>Arthropoda</taxon>
        <taxon>Hexapoda</taxon>
        <taxon>Insecta</taxon>
        <taxon>Pterygota</taxon>
        <taxon>Neoptera</taxon>
        <taxon>Endopterygota</taxon>
        <taxon>Diptera</taxon>
        <taxon>Brachycera</taxon>
        <taxon>Muscomorpha</taxon>
        <taxon>Ephydroidea</taxon>
        <taxon>Drosophilidae</taxon>
        <taxon>Drosophila</taxon>
        <taxon>Sophophora</taxon>
    </lineage>
</organism>
<keyword evidence="2" id="KW-1185">Reference proteome</keyword>
<reference evidence="2" key="1">
    <citation type="journal article" date="2021" name="Elife">
        <title>Highly contiguous assemblies of 101 drosophilid genomes.</title>
        <authorList>
            <person name="Kim B.Y."/>
            <person name="Wang J.R."/>
            <person name="Miller D.E."/>
            <person name="Barmina O."/>
            <person name="Delaney E."/>
            <person name="Thompson A."/>
            <person name="Comeault A.A."/>
            <person name="Peede D."/>
            <person name="D'Agostino E.R."/>
            <person name="Pelaez J."/>
            <person name="Aguilar J.M."/>
            <person name="Haji D."/>
            <person name="Matsunaga T."/>
            <person name="Armstrong E.E."/>
            <person name="Zych M."/>
            <person name="Ogawa Y."/>
            <person name="Stamenkovic-Radak M."/>
            <person name="Jelic M."/>
            <person name="Veselinovic M.S."/>
            <person name="Tanaskovic M."/>
            <person name="Eric P."/>
            <person name="Gao J.J."/>
            <person name="Katoh T.K."/>
            <person name="Toda M.J."/>
            <person name="Watabe H."/>
            <person name="Watada M."/>
            <person name="Davis J.S."/>
            <person name="Moyle L.C."/>
            <person name="Manoli G."/>
            <person name="Bertolini E."/>
            <person name="Kostal V."/>
            <person name="Hawley R.S."/>
            <person name="Takahashi A."/>
            <person name="Jones C.D."/>
            <person name="Price D.K."/>
            <person name="Whiteman N."/>
            <person name="Kopp A."/>
            <person name="Matute D.R."/>
            <person name="Petrov D.A."/>
        </authorList>
    </citation>
    <scope>NUCLEOTIDE SEQUENCE [LARGE SCALE GENOMIC DNA]</scope>
</reference>
<sequence>MDESPNEAQTQHPLHMELINYAVESCRLFYIQHVSAWQEWTTTNESFQDLSAYEVRHMFLADVLPQLDTYEPSETVKRRLKLFDLLPSFRRVAQGYRYTPDPKMAARFALQRGVDYILTSDIEKCKDNKKMSHTVLLDDEGAEPKTCVGYQSKLSEEVAVFLTVMLSSDTELVNEEMLDVAEIHRRLRIAKQNFEDKAILTPFRPDADELINNVGAFRTYKSKLCRVISNCKNIGKHKK</sequence>
<proteinExistence type="predicted"/>
<reference evidence="1" key="3">
    <citation type="submission" date="2025-05" db="UniProtKB">
        <authorList>
            <consortium name="EnsemblMetazoa"/>
        </authorList>
    </citation>
    <scope>IDENTIFICATION</scope>
</reference>
<gene>
    <name evidence="3" type="primary">LOC108046195</name>
    <name evidence="1" type="synonym">108046195</name>
</gene>